<sequence length="821" mass="88021">MEKLLKTGFLILISLAVFAGVGLYVFRNPLLETLIGQQLNKRGLPLQSIADLDLSFNTFRLNGLSAGKNKELRLDNMLVAWNVPDLLAGKPISIEISGLHVAFDLNAAYPPLSSTTPMTATPEKSINLPWLPNFSLKDSAIHLRSTAGEAVIALSGGIAQNQPDAQTMHMSAIVSGSLAQSKSLLTAALDRKGNIQGKLTVSEGMLGLPEASISSFSGEAAFSFVALQLQHIQTEFTLSGIKLPGKAIIKPISDSADKNPVSPALGNTAIDRITLKGDIRASAQSLTGSLDLEADGGQYAAEPFKIQQFSVSLPVQITSNRDNWQVALRNPGQITFGKIDSGTPVHLLNAFKFSIPQANLELEKHLQGWSLSHDIAVTPGNLNVRVDRTESPAIEAQIHPGKITLTGKLSAGSNYQGRFTLNDAGFTLPQSDLQMKDFSATVHWNDAEMGTAADFAIVRLQHLASEPLFAALSITGGIRNEAAAGEPAVYALNVAGGVPDLRYLTISGRHAPASGDGTIQAEIIPIRFSPEGLQPSALSPALAQLENVSGNLNANAQLNWSKEGVRNSQAAFELRNLSFARENTKLSDLNINLNLVDLLSPRTPPHQTITIRHIDAGVPLENLLVSYHIEGTSPPRIAIEKAQFSVLEGTIAVVPTVIDPAAARSDTLIRISNIDLGTLFNVIKVDGLTGTGHLDGQIPLTLAENQVTITNGRLAAQAPGILRFKSEKASKLMASAGKEMNLLLQAAQDFHYTELSLDLDKSVTHDLVAKLSLLGNNPKVKDGQAFRLNIKLETDIDKILQTINQGYNLSHEILRGSLRFH</sequence>
<keyword evidence="1" id="KW-0472">Membrane</keyword>
<name>A0A1H8UHZ2_9PROT</name>
<feature type="transmembrane region" description="Helical" evidence="1">
    <location>
        <begin position="7"/>
        <end position="26"/>
    </location>
</feature>
<keyword evidence="1" id="KW-0812">Transmembrane</keyword>
<organism evidence="2 3">
    <name type="scientific">Nitrosomonas oligotropha</name>
    <dbReference type="NCBI Taxonomy" id="42354"/>
    <lineage>
        <taxon>Bacteria</taxon>
        <taxon>Pseudomonadati</taxon>
        <taxon>Pseudomonadota</taxon>
        <taxon>Betaproteobacteria</taxon>
        <taxon>Nitrosomonadales</taxon>
        <taxon>Nitrosomonadaceae</taxon>
        <taxon>Nitrosomonas</taxon>
    </lineage>
</organism>
<evidence type="ECO:0000256" key="1">
    <source>
        <dbReference type="SAM" id="Phobius"/>
    </source>
</evidence>
<dbReference type="Proteomes" id="UP000198814">
    <property type="component" value="Unassembled WGS sequence"/>
</dbReference>
<keyword evidence="1" id="KW-1133">Transmembrane helix</keyword>
<protein>
    <submittedName>
        <fullName evidence="2">Dicarboxylate transport</fullName>
    </submittedName>
</protein>
<accession>A0A1H8UHZ2</accession>
<dbReference type="Pfam" id="PF11739">
    <property type="entry name" value="YdbH-like"/>
    <property type="match status" value="2"/>
</dbReference>
<evidence type="ECO:0000313" key="2">
    <source>
        <dbReference type="EMBL" id="SEP02228.1"/>
    </source>
</evidence>
<dbReference type="OrthoDB" id="8540711at2"/>
<dbReference type="InterPro" id="IPR021730">
    <property type="entry name" value="YdbH"/>
</dbReference>
<proteinExistence type="predicted"/>
<gene>
    <name evidence="2" type="ORF">SAMN05216333_1357</name>
</gene>
<reference evidence="3" key="1">
    <citation type="submission" date="2016-10" db="EMBL/GenBank/DDBJ databases">
        <authorList>
            <person name="Varghese N."/>
            <person name="Submissions S."/>
        </authorList>
    </citation>
    <scope>NUCLEOTIDE SEQUENCE [LARGE SCALE GENOMIC DNA]</scope>
    <source>
        <strain evidence="3">Nm76</strain>
    </source>
</reference>
<dbReference type="STRING" id="42354.SAMN05216333_1357"/>
<dbReference type="AlphaFoldDB" id="A0A1H8UHZ2"/>
<keyword evidence="3" id="KW-1185">Reference proteome</keyword>
<dbReference type="EMBL" id="FODO01000035">
    <property type="protein sequence ID" value="SEP02228.1"/>
    <property type="molecule type" value="Genomic_DNA"/>
</dbReference>
<dbReference type="RefSeq" id="WP_090322186.1">
    <property type="nucleotide sequence ID" value="NZ_FNOE01000038.1"/>
</dbReference>
<evidence type="ECO:0000313" key="3">
    <source>
        <dbReference type="Proteomes" id="UP000198814"/>
    </source>
</evidence>